<evidence type="ECO:0000256" key="5">
    <source>
        <dbReference type="SAM" id="MobiDB-lite"/>
    </source>
</evidence>
<keyword evidence="4" id="KW-0472">Membrane</keyword>
<dbReference type="Proteomes" id="UP001159405">
    <property type="component" value="Unassembled WGS sequence"/>
</dbReference>
<dbReference type="Gene3D" id="1.20.5.110">
    <property type="match status" value="1"/>
</dbReference>
<dbReference type="PANTHER" id="PTHR19957">
    <property type="entry name" value="SYNTAXIN"/>
    <property type="match status" value="1"/>
</dbReference>
<feature type="domain" description="T-SNARE coiled-coil homology" evidence="6">
    <location>
        <begin position="147"/>
        <end position="209"/>
    </location>
</feature>
<protein>
    <recommendedName>
        <fullName evidence="6">t-SNARE coiled-coil homology domain-containing protein</fullName>
    </recommendedName>
</protein>
<dbReference type="SUPFAM" id="SSF58038">
    <property type="entry name" value="SNARE fusion complex"/>
    <property type="match status" value="1"/>
</dbReference>
<proteinExistence type="predicted"/>
<dbReference type="InterPro" id="IPR041875">
    <property type="entry name" value="Syntaxin-8_SNARE"/>
</dbReference>
<dbReference type="InterPro" id="IPR045242">
    <property type="entry name" value="Syntaxin"/>
</dbReference>
<dbReference type="SMART" id="SM00397">
    <property type="entry name" value="t_SNARE"/>
    <property type="match status" value="1"/>
</dbReference>
<evidence type="ECO:0000259" key="6">
    <source>
        <dbReference type="PROSITE" id="PS50192"/>
    </source>
</evidence>
<keyword evidence="3" id="KW-0175">Coiled coil</keyword>
<organism evidence="7 8">
    <name type="scientific">Porites lobata</name>
    <dbReference type="NCBI Taxonomy" id="104759"/>
    <lineage>
        <taxon>Eukaryota</taxon>
        <taxon>Metazoa</taxon>
        <taxon>Cnidaria</taxon>
        <taxon>Anthozoa</taxon>
        <taxon>Hexacorallia</taxon>
        <taxon>Scleractinia</taxon>
        <taxon>Fungiina</taxon>
        <taxon>Poritidae</taxon>
        <taxon>Porites</taxon>
    </lineage>
</organism>
<reference evidence="7 8" key="1">
    <citation type="submission" date="2022-05" db="EMBL/GenBank/DDBJ databases">
        <authorList>
            <consortium name="Genoscope - CEA"/>
            <person name="William W."/>
        </authorList>
    </citation>
    <scope>NUCLEOTIDE SEQUENCE [LARGE SCALE GENOMIC DNA]</scope>
</reference>
<evidence type="ECO:0000313" key="7">
    <source>
        <dbReference type="EMBL" id="CAH3044183.1"/>
    </source>
</evidence>
<evidence type="ECO:0000256" key="4">
    <source>
        <dbReference type="ARBA" id="ARBA00023136"/>
    </source>
</evidence>
<name>A0ABN8NA98_9CNID</name>
<comment type="caution">
    <text evidence="7">The sequence shown here is derived from an EMBL/GenBank/DDBJ whole genome shotgun (WGS) entry which is preliminary data.</text>
</comment>
<evidence type="ECO:0000256" key="1">
    <source>
        <dbReference type="ARBA" id="ARBA00004370"/>
    </source>
</evidence>
<keyword evidence="2" id="KW-0813">Transport</keyword>
<feature type="region of interest" description="Disordered" evidence="5">
    <location>
        <begin position="101"/>
        <end position="138"/>
    </location>
</feature>
<evidence type="ECO:0000256" key="2">
    <source>
        <dbReference type="ARBA" id="ARBA00022448"/>
    </source>
</evidence>
<sequence>MAPTDTWLSEFKTVEKYGQDIMEKINERNKLRRNGANYSKLQSDVRIMLKTFLRDVSNLKQSLLRASSSYHVTEREIDRRQNMLDQLITKEKQMNAAFQQEAGQGDFGRSSLLAADPRRPESSNPFDEPEPYPDSNVSIDDMRRQQQQIIAEQDQGLEALSGIIQRQKMIGHAISEEVDTQNEIIDDIDGRMDQANTRLIKETHHVKRITAKSSACEDRDQFYEPLSAVQWWTLSRVEAKAQENEERYWKDLETNKEIHAEIKIHAEVQPMTSEVEAAFWKIARRVEWMKCVRSCLEQLVCDPSTSALYENLVKWRMASCLDKDSLYHAEERGPTTG</sequence>
<dbReference type="InterPro" id="IPR000727">
    <property type="entry name" value="T_SNARE_dom"/>
</dbReference>
<dbReference type="CDD" id="cd15852">
    <property type="entry name" value="SNARE_Syntaxin8"/>
    <property type="match status" value="1"/>
</dbReference>
<evidence type="ECO:0000256" key="3">
    <source>
        <dbReference type="ARBA" id="ARBA00023054"/>
    </source>
</evidence>
<dbReference type="PROSITE" id="PS50192">
    <property type="entry name" value="T_SNARE"/>
    <property type="match status" value="1"/>
</dbReference>
<dbReference type="EMBL" id="CALNXK010000012">
    <property type="protein sequence ID" value="CAH3044183.1"/>
    <property type="molecule type" value="Genomic_DNA"/>
</dbReference>
<comment type="subcellular location">
    <subcellularLocation>
        <location evidence="1">Membrane</location>
    </subcellularLocation>
</comment>
<dbReference type="PANTHER" id="PTHR19957:SF124">
    <property type="entry name" value="SYNTAXIN-8"/>
    <property type="match status" value="1"/>
</dbReference>
<accession>A0ABN8NA98</accession>
<evidence type="ECO:0000313" key="8">
    <source>
        <dbReference type="Proteomes" id="UP001159405"/>
    </source>
</evidence>
<keyword evidence="8" id="KW-1185">Reference proteome</keyword>
<gene>
    <name evidence="7" type="ORF">PLOB_00004766</name>
</gene>